<comment type="caution">
    <text evidence="2">The sequence shown here is derived from an EMBL/GenBank/DDBJ whole genome shotgun (WGS) entry which is preliminary data.</text>
</comment>
<dbReference type="Pfam" id="PF13560">
    <property type="entry name" value="HTH_31"/>
    <property type="match status" value="1"/>
</dbReference>
<protein>
    <submittedName>
        <fullName evidence="2">Helix-turn-helix domain-containing protein</fullName>
    </submittedName>
</protein>
<dbReference type="Gene3D" id="1.10.260.40">
    <property type="entry name" value="lambda repressor-like DNA-binding domains"/>
    <property type="match status" value="1"/>
</dbReference>
<proteinExistence type="predicted"/>
<evidence type="ECO:0000259" key="1">
    <source>
        <dbReference type="Pfam" id="PF19054"/>
    </source>
</evidence>
<dbReference type="InterPro" id="IPR043917">
    <property type="entry name" value="DUF5753"/>
</dbReference>
<dbReference type="AlphaFoldDB" id="A0A6I4MBZ8"/>
<keyword evidence="3" id="KW-1185">Reference proteome</keyword>
<evidence type="ECO:0000313" key="2">
    <source>
        <dbReference type="EMBL" id="MWA00159.1"/>
    </source>
</evidence>
<dbReference type="EMBL" id="WBMS02000004">
    <property type="protein sequence ID" value="MWA00159.1"/>
    <property type="molecule type" value="Genomic_DNA"/>
</dbReference>
<accession>A0A6I4MBZ8</accession>
<organism evidence="2 3">
    <name type="scientific">Actinomadura physcomitrii</name>
    <dbReference type="NCBI Taxonomy" id="2650748"/>
    <lineage>
        <taxon>Bacteria</taxon>
        <taxon>Bacillati</taxon>
        <taxon>Actinomycetota</taxon>
        <taxon>Actinomycetes</taxon>
        <taxon>Streptosporangiales</taxon>
        <taxon>Thermomonosporaceae</taxon>
        <taxon>Actinomadura</taxon>
    </lineage>
</organism>
<dbReference type="Pfam" id="PF19054">
    <property type="entry name" value="DUF5753"/>
    <property type="match status" value="1"/>
</dbReference>
<evidence type="ECO:0000313" key="3">
    <source>
        <dbReference type="Proteomes" id="UP000462055"/>
    </source>
</evidence>
<reference evidence="2" key="1">
    <citation type="submission" date="2019-12" db="EMBL/GenBank/DDBJ databases">
        <title>Actinomadura physcomitrii sp. nov., a novel actinomycete isolated from moss [Physcomitrium sphaericum (Ludw) Fuernr].</title>
        <authorList>
            <person name="Zhuang X."/>
        </authorList>
    </citation>
    <scope>NUCLEOTIDE SEQUENCE [LARGE SCALE GENOMIC DNA]</scope>
    <source>
        <strain evidence="2">LD22</strain>
    </source>
</reference>
<dbReference type="InterPro" id="IPR010982">
    <property type="entry name" value="Lambda_DNA-bd_dom_sf"/>
</dbReference>
<dbReference type="GO" id="GO:0003677">
    <property type="term" value="F:DNA binding"/>
    <property type="evidence" value="ECO:0007669"/>
    <property type="project" value="InterPro"/>
</dbReference>
<dbReference type="Proteomes" id="UP000462055">
    <property type="component" value="Unassembled WGS sequence"/>
</dbReference>
<name>A0A6I4MBZ8_9ACTN</name>
<feature type="domain" description="DUF5753" evidence="1">
    <location>
        <begin position="105"/>
        <end position="287"/>
    </location>
</feature>
<gene>
    <name evidence="2" type="ORF">F8568_007180</name>
</gene>
<sequence>MPERRPTIRERRLAAELRRLRDRSTLRLEQVVAQLQAQTEGRWSAAKLSRLERAGQGIKIADVNQLCDLYEATPEKREALLALTRSSRQRGWWDAYADTIHTDYAAYIELEAEAASLRCYNAQMVNGLLQTEEYAREVIRVGLMQFAPPSEIDRRVEVRKTRQRLLEKHEPGPLRIWSIIDEAALRRAVGGPDVMARQCEHLLTLAELPNVMLQVLPLSAGAHPALTGAFTHMEFPERHMADVIYLDGLTSALYVEDDAQVHNYALAFNQLAMTALGADESLDLIAELAWPHRKRHIGANEG</sequence>